<dbReference type="AlphaFoldDB" id="A0A261G0F3"/>
<comment type="caution">
    <text evidence="2">The sequence shown here is derived from an EMBL/GenBank/DDBJ whole genome shotgun (WGS) entry which is preliminary data.</text>
</comment>
<dbReference type="EMBL" id="MWXA01000013">
    <property type="protein sequence ID" value="OZG64895.1"/>
    <property type="molecule type" value="Genomic_DNA"/>
</dbReference>
<sequence>MTDTLQERIEKLTKQQEQLKARKRQLLARAGQQERKARTRRLIQLGAVMEKALGIELDERGRELLLEQLTRTHHGEQGDYTRASRIIEELKADGYEPDTKQAENGN</sequence>
<dbReference type="Proteomes" id="UP000216451">
    <property type="component" value="Unassembled WGS sequence"/>
</dbReference>
<name>A0A261G0F3_9BIFI</name>
<dbReference type="RefSeq" id="WP_094695265.1">
    <property type="nucleotide sequence ID" value="NZ_JBDNVV010000032.1"/>
</dbReference>
<evidence type="ECO:0000313" key="2">
    <source>
        <dbReference type="EMBL" id="OZG64887.1"/>
    </source>
</evidence>
<reference evidence="2 4" key="1">
    <citation type="journal article" date="2017" name="BMC Genomics">
        <title>Comparative genomic and phylogenomic analyses of the Bifidobacteriaceae family.</title>
        <authorList>
            <person name="Lugli G.A."/>
            <person name="Milani C."/>
            <person name="Turroni F."/>
            <person name="Duranti S."/>
            <person name="Mancabelli L."/>
            <person name="Mangifesta M."/>
            <person name="Ferrario C."/>
            <person name="Modesto M."/>
            <person name="Mattarelli P."/>
            <person name="Jiri K."/>
            <person name="van Sinderen D."/>
            <person name="Ventura M."/>
        </authorList>
    </citation>
    <scope>NUCLEOTIDE SEQUENCE [LARGE SCALE GENOMIC DNA]</scope>
    <source>
        <strain evidence="2 4">LMG 28769</strain>
    </source>
</reference>
<dbReference type="Pfam" id="PF06412">
    <property type="entry name" value="TraD"/>
    <property type="match status" value="1"/>
</dbReference>
<dbReference type="GeneID" id="98296608"/>
<gene>
    <name evidence="2" type="ORF">BAQU_1962</name>
    <name evidence="3" type="ORF">BAQU_1970</name>
</gene>
<dbReference type="OrthoDB" id="2065751at2"/>
<proteinExistence type="predicted"/>
<dbReference type="EMBL" id="MWXA01000013">
    <property type="protein sequence ID" value="OZG64887.1"/>
    <property type="molecule type" value="Genomic_DNA"/>
</dbReference>
<evidence type="ECO:0000256" key="1">
    <source>
        <dbReference type="SAM" id="Coils"/>
    </source>
</evidence>
<feature type="coiled-coil region" evidence="1">
    <location>
        <begin position="2"/>
        <end position="36"/>
    </location>
</feature>
<organism evidence="2 4">
    <name type="scientific">Bifidobacterium aquikefiri</name>
    <dbReference type="NCBI Taxonomy" id="1653207"/>
    <lineage>
        <taxon>Bacteria</taxon>
        <taxon>Bacillati</taxon>
        <taxon>Actinomycetota</taxon>
        <taxon>Actinomycetes</taxon>
        <taxon>Bifidobacteriales</taxon>
        <taxon>Bifidobacteriaceae</taxon>
        <taxon>Bifidobacterium</taxon>
    </lineage>
</organism>
<keyword evidence="1" id="KW-0175">Coiled coil</keyword>
<evidence type="ECO:0000313" key="3">
    <source>
        <dbReference type="EMBL" id="OZG64895.1"/>
    </source>
</evidence>
<protein>
    <submittedName>
        <fullName evidence="2">Replication protein</fullName>
    </submittedName>
</protein>
<evidence type="ECO:0000313" key="4">
    <source>
        <dbReference type="Proteomes" id="UP000216451"/>
    </source>
</evidence>
<accession>A0A261G0F3</accession>
<dbReference type="InterPro" id="IPR009444">
    <property type="entry name" value="Conjugal_tfr_TraD_a-type"/>
</dbReference>
<keyword evidence="4" id="KW-1185">Reference proteome</keyword>